<gene>
    <name evidence="3" type="ORF">WG66_7711</name>
</gene>
<evidence type="ECO:0000313" key="3">
    <source>
        <dbReference type="EMBL" id="KTB39718.1"/>
    </source>
</evidence>
<evidence type="ECO:0000313" key="4">
    <source>
        <dbReference type="Proteomes" id="UP000054988"/>
    </source>
</evidence>
<organism evidence="3 4">
    <name type="scientific">Moniliophthora roreri</name>
    <name type="common">Frosty pod rot fungus</name>
    <name type="synonym">Monilia roreri</name>
    <dbReference type="NCBI Taxonomy" id="221103"/>
    <lineage>
        <taxon>Eukaryota</taxon>
        <taxon>Fungi</taxon>
        <taxon>Dikarya</taxon>
        <taxon>Basidiomycota</taxon>
        <taxon>Agaricomycotina</taxon>
        <taxon>Agaricomycetes</taxon>
        <taxon>Agaricomycetidae</taxon>
        <taxon>Agaricales</taxon>
        <taxon>Marasmiineae</taxon>
        <taxon>Marasmiaceae</taxon>
        <taxon>Moniliophthora</taxon>
    </lineage>
</organism>
<name>A0A0W0FTX1_MONRR</name>
<keyword evidence="1" id="KW-0175">Coiled coil</keyword>
<feature type="domain" description="F-box" evidence="2">
    <location>
        <begin position="58"/>
        <end position="113"/>
    </location>
</feature>
<dbReference type="Proteomes" id="UP000054988">
    <property type="component" value="Unassembled WGS sequence"/>
</dbReference>
<accession>A0A0W0FTX1</accession>
<dbReference type="PANTHER" id="PTHR38926:SF5">
    <property type="entry name" value="F-BOX AND LEUCINE-RICH REPEAT PROTEIN 6"/>
    <property type="match status" value="1"/>
</dbReference>
<reference evidence="3 4" key="1">
    <citation type="submission" date="2015-12" db="EMBL/GenBank/DDBJ databases">
        <title>Draft genome sequence of Moniliophthora roreri, the causal agent of frosty pod rot of cacao.</title>
        <authorList>
            <person name="Aime M.C."/>
            <person name="Diaz-Valderrama J.R."/>
            <person name="Kijpornyongpan T."/>
            <person name="Phillips-Mora W."/>
        </authorList>
    </citation>
    <scope>NUCLEOTIDE SEQUENCE [LARGE SCALE GENOMIC DNA]</scope>
    <source>
        <strain evidence="3 4">MCA 2952</strain>
    </source>
</reference>
<dbReference type="AlphaFoldDB" id="A0A0W0FTX1"/>
<dbReference type="Gene3D" id="1.20.1280.50">
    <property type="match status" value="1"/>
</dbReference>
<dbReference type="InterPro" id="IPR032675">
    <property type="entry name" value="LRR_dom_sf"/>
</dbReference>
<proteinExistence type="predicted"/>
<dbReference type="InterPro" id="IPR036047">
    <property type="entry name" value="F-box-like_dom_sf"/>
</dbReference>
<protein>
    <recommendedName>
        <fullName evidence="2">F-box domain-containing protein</fullName>
    </recommendedName>
</protein>
<dbReference type="Gene3D" id="3.80.10.10">
    <property type="entry name" value="Ribonuclease Inhibitor"/>
    <property type="match status" value="1"/>
</dbReference>
<evidence type="ECO:0000256" key="1">
    <source>
        <dbReference type="SAM" id="Coils"/>
    </source>
</evidence>
<evidence type="ECO:0000259" key="2">
    <source>
        <dbReference type="Pfam" id="PF12937"/>
    </source>
</evidence>
<comment type="caution">
    <text evidence="3">The sequence shown here is derived from an EMBL/GenBank/DDBJ whole genome shotgun (WGS) entry which is preliminary data.</text>
</comment>
<dbReference type="PANTHER" id="PTHR38926">
    <property type="entry name" value="F-BOX DOMAIN CONTAINING PROTEIN, EXPRESSED"/>
    <property type="match status" value="1"/>
</dbReference>
<dbReference type="EMBL" id="LATX01001643">
    <property type="protein sequence ID" value="KTB39718.1"/>
    <property type="molecule type" value="Genomic_DNA"/>
</dbReference>
<dbReference type="eggNOG" id="ENOG502RC1X">
    <property type="taxonomic scope" value="Eukaryota"/>
</dbReference>
<dbReference type="InterPro" id="IPR001810">
    <property type="entry name" value="F-box_dom"/>
</dbReference>
<sequence>MTTHQSTADRSILDCIDTDEHDDLSQIDQKIQSIEEEMRRLADSLQRLRAQRNARTLISRLPAEILTHIFTYCVPSRWYRTSIHTKWHSFTHVCHSWRSIALDHASLWTCIDFSSMELARTMLERSKTAILDIMVQGHHVGRDEKRRELLKVIKLQFFRIGHMEVCSYTFRGLFDGLVQPSPSLRSLALINYDRDDPVNLPDQFLGGNAPLLSHITLHSVYLPWHSPLPILQSLTSLVLTGNHFTNLPTGRPLFDTLRNVPRLEFLNLAGIFPISIMETDIIPLPKLRQLDLGLRSEDFDRCTGFVEHLEFPESTALNINYIITSEDASVFDPLLSYLSRTFSKNENESATVESPRTIKALALVFTDFGFGVCIELNAWNIGTIPFECKPSLRPPSILGLELTWRHSRANPPSSNPDVLKAVLRPFSMHSIETFHIDYQCNFGRDSGSDGGGNLEDDPVNNLEKYLGPLPWSTSIRTLGIYGSSSFPKQLLSALLSIGCGLAESGLTVESSTPFPATQTLVLLDIRLGYSGVGFESFARMLADALVLRMKSGHDLEKLIIKTSCQMTEETFAILKEVVEEFELEQTEP</sequence>
<dbReference type="SUPFAM" id="SSF52047">
    <property type="entry name" value="RNI-like"/>
    <property type="match status" value="1"/>
</dbReference>
<dbReference type="SUPFAM" id="SSF81383">
    <property type="entry name" value="F-box domain"/>
    <property type="match status" value="1"/>
</dbReference>
<dbReference type="Pfam" id="PF12937">
    <property type="entry name" value="F-box-like"/>
    <property type="match status" value="1"/>
</dbReference>
<feature type="coiled-coil region" evidence="1">
    <location>
        <begin position="24"/>
        <end position="54"/>
    </location>
</feature>